<evidence type="ECO:0000313" key="1">
    <source>
        <dbReference type="EMBL" id="SEJ39136.1"/>
    </source>
</evidence>
<gene>
    <name evidence="1" type="ORF">SAMN04488058_10770</name>
</gene>
<dbReference type="Proteomes" id="UP000199223">
    <property type="component" value="Unassembled WGS sequence"/>
</dbReference>
<protein>
    <submittedName>
        <fullName evidence="1">Uncharacterized protein</fullName>
    </submittedName>
</protein>
<name>A0A1H6YF86_9DEIO</name>
<dbReference type="RefSeq" id="WP_092264391.1">
    <property type="nucleotide sequence ID" value="NZ_FNZA01000007.1"/>
</dbReference>
<dbReference type="AlphaFoldDB" id="A0A1H6YF86"/>
<reference evidence="2" key="1">
    <citation type="submission" date="2016-10" db="EMBL/GenBank/DDBJ databases">
        <authorList>
            <person name="Varghese N."/>
            <person name="Submissions S."/>
        </authorList>
    </citation>
    <scope>NUCLEOTIDE SEQUENCE [LARGE SCALE GENOMIC DNA]</scope>
    <source>
        <strain evidence="2">CGMCC 1.10218</strain>
    </source>
</reference>
<evidence type="ECO:0000313" key="2">
    <source>
        <dbReference type="Proteomes" id="UP000199223"/>
    </source>
</evidence>
<sequence length="98" mass="10356">MRGLQQSLTLLRREGAQAEAALLDGELTPDDMQLLTDAYENGYAVHADSDRGAVEMIVTGITRRDEPGGRCSTAFVLELAGDPPPELEEAAEGQVAGG</sequence>
<keyword evidence="2" id="KW-1185">Reference proteome</keyword>
<proteinExistence type="predicted"/>
<organism evidence="1 2">
    <name type="scientific">Deinococcus reticulitermitis</name>
    <dbReference type="NCBI Taxonomy" id="856736"/>
    <lineage>
        <taxon>Bacteria</taxon>
        <taxon>Thermotogati</taxon>
        <taxon>Deinococcota</taxon>
        <taxon>Deinococci</taxon>
        <taxon>Deinococcales</taxon>
        <taxon>Deinococcaceae</taxon>
        <taxon>Deinococcus</taxon>
    </lineage>
</organism>
<accession>A0A1H6YF86</accession>
<dbReference type="EMBL" id="FNZA01000007">
    <property type="protein sequence ID" value="SEJ39136.1"/>
    <property type="molecule type" value="Genomic_DNA"/>
</dbReference>